<evidence type="ECO:0000256" key="1">
    <source>
        <dbReference type="SAM" id="MobiDB-lite"/>
    </source>
</evidence>
<proteinExistence type="predicted"/>
<dbReference type="Proteomes" id="UP000253664">
    <property type="component" value="Unassembled WGS sequence"/>
</dbReference>
<feature type="region of interest" description="Disordered" evidence="1">
    <location>
        <begin position="293"/>
        <end position="333"/>
    </location>
</feature>
<organism evidence="2 3">
    <name type="scientific">Ophiocordyceps polyrhachis-furcata BCC 54312</name>
    <dbReference type="NCBI Taxonomy" id="1330021"/>
    <lineage>
        <taxon>Eukaryota</taxon>
        <taxon>Fungi</taxon>
        <taxon>Dikarya</taxon>
        <taxon>Ascomycota</taxon>
        <taxon>Pezizomycotina</taxon>
        <taxon>Sordariomycetes</taxon>
        <taxon>Hypocreomycetidae</taxon>
        <taxon>Hypocreales</taxon>
        <taxon>Ophiocordycipitaceae</taxon>
        <taxon>Ophiocordyceps</taxon>
    </lineage>
</organism>
<feature type="region of interest" description="Disordered" evidence="1">
    <location>
        <begin position="228"/>
        <end position="263"/>
    </location>
</feature>
<feature type="compositionally biased region" description="Polar residues" evidence="1">
    <location>
        <begin position="230"/>
        <end position="241"/>
    </location>
</feature>
<protein>
    <submittedName>
        <fullName evidence="2">Uncharacterized protein</fullName>
    </submittedName>
</protein>
<gene>
    <name evidence="2" type="ORF">L249_8871</name>
</gene>
<dbReference type="STRING" id="1330021.A0A367L1R1"/>
<name>A0A367L1R1_9HYPO</name>
<dbReference type="OrthoDB" id="5426294at2759"/>
<sequence>MCMLLYTFTPAAKGKILNKIFFSPQSHPSPPPPPSVFFTQSRPPLRSRVKTSVVIVQTPDPQTAFQKQREIYNRHLTPKLRMKPLAAVVIVTAAGGCVSATGISDANGVNCAKANASYCISDDVILRCNEQALGTPVHCADDVASHPHAAGCFQSTEEAGDAVCHQNCLVKNAKNPYRLPASQCRPTKASPPAGAFVESGTLSIPEGTSIGTATETGFLTIPEGPGTTDMEASQSIPQASSTTTTTTETGVLSIPEGTGTTNIETTETGVMSIPEGNSMGTSETGIMSIPEGTGTSLGMPQPPMTSSTIQPYNPGDAASSSSSSSGIIVLFNG</sequence>
<evidence type="ECO:0000313" key="2">
    <source>
        <dbReference type="EMBL" id="RCI08354.1"/>
    </source>
</evidence>
<comment type="caution">
    <text evidence="2">The sequence shown here is derived from an EMBL/GenBank/DDBJ whole genome shotgun (WGS) entry which is preliminary data.</text>
</comment>
<dbReference type="EMBL" id="LKCN02000019">
    <property type="protein sequence ID" value="RCI08354.1"/>
    <property type="molecule type" value="Genomic_DNA"/>
</dbReference>
<keyword evidence="3" id="KW-1185">Reference proteome</keyword>
<dbReference type="AlphaFoldDB" id="A0A367L1R1"/>
<accession>A0A367L1R1</accession>
<feature type="compositionally biased region" description="Polar residues" evidence="1">
    <location>
        <begin position="293"/>
        <end position="311"/>
    </location>
</feature>
<reference evidence="2 3" key="1">
    <citation type="journal article" date="2015" name="BMC Genomics">
        <title>Insights from the genome of Ophiocordyceps polyrhachis-furcata to pathogenicity and host specificity in insect fungi.</title>
        <authorList>
            <person name="Wichadakul D."/>
            <person name="Kobmoo N."/>
            <person name="Ingsriswang S."/>
            <person name="Tangphatsornruang S."/>
            <person name="Chantasingh D."/>
            <person name="Luangsa-ard J.J."/>
            <person name="Eurwilaichitr L."/>
        </authorList>
    </citation>
    <scope>NUCLEOTIDE SEQUENCE [LARGE SCALE GENOMIC DNA]</scope>
    <source>
        <strain evidence="2 3">BCC 54312</strain>
    </source>
</reference>
<evidence type="ECO:0000313" key="3">
    <source>
        <dbReference type="Proteomes" id="UP000253664"/>
    </source>
</evidence>